<evidence type="ECO:0000256" key="5">
    <source>
        <dbReference type="ARBA" id="ARBA00060247"/>
    </source>
</evidence>
<keyword evidence="4" id="KW-0067">ATP-binding</keyword>
<feature type="domain" description="AMP-binding enzyme C-terminal" evidence="7">
    <location>
        <begin position="455"/>
        <end position="531"/>
    </location>
</feature>
<dbReference type="KEGG" id="acan:ACA1_248530"/>
<comment type="similarity">
    <text evidence="1">Belongs to the ATP-dependent AMP-binding enzyme family.</text>
</comment>
<feature type="domain" description="AMP-dependent synthetase/ligase" evidence="6">
    <location>
        <begin position="29"/>
        <end position="404"/>
    </location>
</feature>
<evidence type="ECO:0000256" key="3">
    <source>
        <dbReference type="ARBA" id="ARBA00022741"/>
    </source>
</evidence>
<evidence type="ECO:0000313" key="9">
    <source>
        <dbReference type="Proteomes" id="UP000011083"/>
    </source>
</evidence>
<evidence type="ECO:0000256" key="4">
    <source>
        <dbReference type="ARBA" id="ARBA00022840"/>
    </source>
</evidence>
<dbReference type="OMA" id="IPINPIY"/>
<comment type="function">
    <text evidence="5">Carboxylate--CoA ligase that may use 4-coumarate as substrate. Follows a two-step reaction mechanism, wherein the carboxylate substrate first undergoes adenylation by ATP, followed by a thioesterification in the presence of CoA to yield the final CoA thioester.</text>
</comment>
<dbReference type="AlphaFoldDB" id="L8GX41"/>
<evidence type="ECO:0000313" key="8">
    <source>
        <dbReference type="EMBL" id="ELR17839.1"/>
    </source>
</evidence>
<dbReference type="InterPro" id="IPR045851">
    <property type="entry name" value="AMP-bd_C_sf"/>
</dbReference>
<dbReference type="PANTHER" id="PTHR24096">
    <property type="entry name" value="LONG-CHAIN-FATTY-ACID--COA LIGASE"/>
    <property type="match status" value="1"/>
</dbReference>
<dbReference type="InterPro" id="IPR020845">
    <property type="entry name" value="AMP-binding_CS"/>
</dbReference>
<keyword evidence="3" id="KW-0547">Nucleotide-binding</keyword>
<dbReference type="InterPro" id="IPR000873">
    <property type="entry name" value="AMP-dep_synth/lig_dom"/>
</dbReference>
<keyword evidence="9" id="KW-1185">Reference proteome</keyword>
<dbReference type="Pfam" id="PF13193">
    <property type="entry name" value="AMP-binding_C"/>
    <property type="match status" value="1"/>
</dbReference>
<organism evidence="8 9">
    <name type="scientific">Acanthamoeba castellanii (strain ATCC 30010 / Neff)</name>
    <dbReference type="NCBI Taxonomy" id="1257118"/>
    <lineage>
        <taxon>Eukaryota</taxon>
        <taxon>Amoebozoa</taxon>
        <taxon>Discosea</taxon>
        <taxon>Longamoebia</taxon>
        <taxon>Centramoebida</taxon>
        <taxon>Acanthamoebidae</taxon>
        <taxon>Acanthamoeba</taxon>
    </lineage>
</organism>
<dbReference type="Gene3D" id="3.30.300.30">
    <property type="match status" value="1"/>
</dbReference>
<dbReference type="PROSITE" id="PS00455">
    <property type="entry name" value="AMP_BINDING"/>
    <property type="match status" value="1"/>
</dbReference>
<protein>
    <submittedName>
        <fullName evidence="8">AMPdependent synthetase and ligase</fullName>
    </submittedName>
</protein>
<dbReference type="InterPro" id="IPR025110">
    <property type="entry name" value="AMP-bd_C"/>
</dbReference>
<dbReference type="PANTHER" id="PTHR24096:SF149">
    <property type="entry name" value="AMP-BINDING DOMAIN-CONTAINING PROTEIN-RELATED"/>
    <property type="match status" value="1"/>
</dbReference>
<keyword evidence="2 8" id="KW-0436">Ligase</keyword>
<evidence type="ECO:0000259" key="7">
    <source>
        <dbReference type="Pfam" id="PF13193"/>
    </source>
</evidence>
<dbReference type="InterPro" id="IPR042099">
    <property type="entry name" value="ANL_N_sf"/>
</dbReference>
<dbReference type="STRING" id="1257118.L8GX41"/>
<dbReference type="GO" id="GO:0016405">
    <property type="term" value="F:CoA-ligase activity"/>
    <property type="evidence" value="ECO:0007669"/>
    <property type="project" value="TreeGrafter"/>
</dbReference>
<dbReference type="FunFam" id="3.40.50.12780:FF:000003">
    <property type="entry name" value="Long-chain-fatty-acid--CoA ligase FadD"/>
    <property type="match status" value="1"/>
</dbReference>
<dbReference type="Pfam" id="PF00501">
    <property type="entry name" value="AMP-binding"/>
    <property type="match status" value="1"/>
</dbReference>
<dbReference type="SUPFAM" id="SSF56801">
    <property type="entry name" value="Acetyl-CoA synthetase-like"/>
    <property type="match status" value="1"/>
</dbReference>
<dbReference type="GO" id="GO:0005524">
    <property type="term" value="F:ATP binding"/>
    <property type="evidence" value="ECO:0007669"/>
    <property type="project" value="UniProtKB-KW"/>
</dbReference>
<dbReference type="EMBL" id="KB007971">
    <property type="protein sequence ID" value="ELR17839.1"/>
    <property type="molecule type" value="Genomic_DNA"/>
</dbReference>
<dbReference type="FunFam" id="3.30.300.30:FF:000007">
    <property type="entry name" value="4-coumarate--CoA ligase 2"/>
    <property type="match status" value="1"/>
</dbReference>
<gene>
    <name evidence="8" type="ORF">ACA1_248530</name>
</gene>
<accession>L8GX41</accession>
<dbReference type="OrthoDB" id="10253869at2759"/>
<evidence type="ECO:0000256" key="1">
    <source>
        <dbReference type="ARBA" id="ARBA00006432"/>
    </source>
</evidence>
<dbReference type="RefSeq" id="XP_004339852.1">
    <property type="nucleotide sequence ID" value="XM_004339804.1"/>
</dbReference>
<dbReference type="VEuPathDB" id="AmoebaDB:ACA1_248530"/>
<name>L8GX41_ACACF</name>
<sequence length="554" mass="61022">MDKNVHIYRSPYPTVQLPNVPYHKFLLDRMAQHDQAKPALVDSVTGRTLTYGALRSGIEAFGAWLLRRGFGKGQTLALISYNLPEYAIVFHGVVSTGGTLTTVNPHYTAEEMQKQLTHSNASIIFTIEEDLEKVKKAAEGRPIILFSTKQTDVAGTIPFRETMQPPTEEDLQRLHQQLTASEFAQVVIDPENDVAALPYSSGTTGLPKGVMLTHRNLTANVLQSVAAEGALHTSAVLVAVLPMYHIYGMQCIMNCGLYHGVTLITMPKYQLKDFLHVCQHYGVTRAYLVPPIILQLTKDPLVAQYDLSKLRVINSGAAPLGPELQAECQAKLNVIVKQGYGLTETSPTTHVTPDDPKTIKPASIGPLLSNTELRLVDTATGESVGPHKRGEIWMRGPQIMKGYYNNEAATKDMITEDGWLKTGDIGYADDDSYFYIVDRVKELIKFKGLQVAPAELEAALLSHPAVADAAVIGVPDVEAGEIPKAFVVLKKGHEHVTKADINAFMHSKLTSYKRPKEIEFIAVVPKSPSGKILRRELLRVELEKRSQSRSTAKL</sequence>
<evidence type="ECO:0000259" key="6">
    <source>
        <dbReference type="Pfam" id="PF00501"/>
    </source>
</evidence>
<dbReference type="Proteomes" id="UP000011083">
    <property type="component" value="Unassembled WGS sequence"/>
</dbReference>
<reference evidence="8 9" key="1">
    <citation type="journal article" date="2013" name="Genome Biol.">
        <title>Genome of Acanthamoeba castellanii highlights extensive lateral gene transfer and early evolution of tyrosine kinase signaling.</title>
        <authorList>
            <person name="Clarke M."/>
            <person name="Lohan A.J."/>
            <person name="Liu B."/>
            <person name="Lagkouvardos I."/>
            <person name="Roy S."/>
            <person name="Zafar N."/>
            <person name="Bertelli C."/>
            <person name="Schilde C."/>
            <person name="Kianianmomeni A."/>
            <person name="Burglin T.R."/>
            <person name="Frech C."/>
            <person name="Turcotte B."/>
            <person name="Kopec K.O."/>
            <person name="Synnott J.M."/>
            <person name="Choo C."/>
            <person name="Paponov I."/>
            <person name="Finkler A."/>
            <person name="Soon Heng Tan C."/>
            <person name="Hutchins A.P."/>
            <person name="Weinmeier T."/>
            <person name="Rattei T."/>
            <person name="Chu J.S."/>
            <person name="Gimenez G."/>
            <person name="Irimia M."/>
            <person name="Rigden D.J."/>
            <person name="Fitzpatrick D.A."/>
            <person name="Lorenzo-Morales J."/>
            <person name="Bateman A."/>
            <person name="Chiu C.H."/>
            <person name="Tang P."/>
            <person name="Hegemann P."/>
            <person name="Fromm H."/>
            <person name="Raoult D."/>
            <person name="Greub G."/>
            <person name="Miranda-Saavedra D."/>
            <person name="Chen N."/>
            <person name="Nash P."/>
            <person name="Ginger M.L."/>
            <person name="Horn M."/>
            <person name="Schaap P."/>
            <person name="Caler L."/>
            <person name="Loftus B."/>
        </authorList>
    </citation>
    <scope>NUCLEOTIDE SEQUENCE [LARGE SCALE GENOMIC DNA]</scope>
    <source>
        <strain evidence="8 9">Neff</strain>
    </source>
</reference>
<dbReference type="Gene3D" id="3.40.50.12780">
    <property type="entry name" value="N-terminal domain of ligase-like"/>
    <property type="match status" value="1"/>
</dbReference>
<evidence type="ECO:0000256" key="2">
    <source>
        <dbReference type="ARBA" id="ARBA00022598"/>
    </source>
</evidence>
<dbReference type="GeneID" id="14918566"/>
<proteinExistence type="inferred from homology"/>